<name>A0A9Q7APN3_9BACT</name>
<dbReference type="KEGG" id="aram:KAR29_04720"/>
<reference evidence="2" key="1">
    <citation type="submission" date="2021-04" db="EMBL/GenBank/DDBJ databases">
        <title>A novel Synergistetes isolate from a pyrite-forming mixed culture.</title>
        <authorList>
            <person name="Bunk B."/>
            <person name="Sproer C."/>
            <person name="Spring S."/>
            <person name="Pester M."/>
        </authorList>
    </citation>
    <scope>NUCLEOTIDE SEQUENCE [LARGE SCALE GENOMIC DNA]</scope>
    <source>
        <strain evidence="2">J.5.4.2-T.3.5.2</strain>
    </source>
</reference>
<dbReference type="AlphaFoldDB" id="A0A9Q7APN3"/>
<dbReference type="RefSeq" id="WP_274374480.1">
    <property type="nucleotide sequence ID" value="NZ_CP072943.1"/>
</dbReference>
<evidence type="ECO:0000313" key="2">
    <source>
        <dbReference type="Proteomes" id="UP000671879"/>
    </source>
</evidence>
<protein>
    <submittedName>
        <fullName evidence="1">Uncharacterized protein</fullName>
    </submittedName>
</protein>
<dbReference type="EMBL" id="CP072943">
    <property type="protein sequence ID" value="QTX33202.1"/>
    <property type="molecule type" value="Genomic_DNA"/>
</dbReference>
<accession>A0A9Q7APN3</accession>
<keyword evidence="2" id="KW-1185">Reference proteome</keyword>
<evidence type="ECO:0000313" key="1">
    <source>
        <dbReference type="EMBL" id="QTX33202.1"/>
    </source>
</evidence>
<proteinExistence type="predicted"/>
<dbReference type="Proteomes" id="UP000671879">
    <property type="component" value="Chromosome"/>
</dbReference>
<organism evidence="1 2">
    <name type="scientific">Aminithiophilus ramosus</name>
    <dbReference type="NCBI Taxonomy" id="3029084"/>
    <lineage>
        <taxon>Bacteria</taxon>
        <taxon>Thermotogati</taxon>
        <taxon>Synergistota</taxon>
        <taxon>Synergistia</taxon>
        <taxon>Synergistales</taxon>
        <taxon>Aminithiophilaceae</taxon>
        <taxon>Aminithiophilus</taxon>
    </lineage>
</organism>
<sequence length="150" mass="16517">MSNVDKIRTSLETLVADARYLKSQMDEISEWNSLGKIKANVSKLRDLVGRIVIFAELATSQIRSGLTDLTSEDKRTAVVGYLDSLLVLPWFLEPFDGPLLGALVEYVVRKLNGALGHDWGLAKVEALVVRGRDVLDIAGPLPWEKKGARG</sequence>
<gene>
    <name evidence="1" type="ORF">KAR29_04720</name>
</gene>